<keyword evidence="3" id="KW-1185">Reference proteome</keyword>
<evidence type="ECO:0000313" key="3">
    <source>
        <dbReference type="Proteomes" id="UP000198287"/>
    </source>
</evidence>
<dbReference type="EMBL" id="LNIX01000005">
    <property type="protein sequence ID" value="OXA54113.1"/>
    <property type="molecule type" value="Genomic_DNA"/>
</dbReference>
<reference evidence="2 3" key="1">
    <citation type="submission" date="2015-12" db="EMBL/GenBank/DDBJ databases">
        <title>The genome of Folsomia candida.</title>
        <authorList>
            <person name="Faddeeva A."/>
            <person name="Derks M.F."/>
            <person name="Anvar Y."/>
            <person name="Smit S."/>
            <person name="Van Straalen N."/>
            <person name="Roelofs D."/>
        </authorList>
    </citation>
    <scope>NUCLEOTIDE SEQUENCE [LARGE SCALE GENOMIC DNA]</scope>
    <source>
        <strain evidence="2 3">VU population</strain>
        <tissue evidence="2">Whole body</tissue>
    </source>
</reference>
<dbReference type="Proteomes" id="UP000198287">
    <property type="component" value="Unassembled WGS sequence"/>
</dbReference>
<sequence length="567" mass="63950">MYPTYKLIIVFQFFPIFQNCFGKSLLQQSLPIIWVESVTTLKSGDIVETLIFEFSSPCLQIEYSSKNVSWCDSELDKNVLLPLLDLCHTTIGQKVDVTADHEVVIGGVFSSTFGISSERKSHSQYAKLLTTFHKLSAQIEQISKAVAALKRGQSISNSSSNNDSSLADTYLEQLNDLSLKVHQEIQSSNSGGNHTHSKNTTIKTTDTGLEVYFALAKINVNTVRQQWSKGILSLKLFQIFTVDLDPGLERLYNTEGVTPLQCHVNVRDKVAFFQVKRARTDLQIKIFEANPFIFYKLDAGKKEGYLLEYRGPREVAYDEGADCIVPYSANQGSVLFYPTADDCLVHNDKSVLKYWTKSCNLLYYLDEHVIQVKQVGDNYAIYCFGFNIFVYKNVYECPQYVFSVHVNEGFKINSSITIDRVVQRLDFQAGSALLSDKVNFHLIPKLAELRMDDFPIGVGCGVNLVLILSIVGGLFGILFIGMGAIVWYLYVKTKDPNNTGVGVTIIRNLTIDSRTPRKKRLNQSERSAEFEESIKKRQSLKNIPHNLVHEMVELFDSGDSSRIDDID</sequence>
<keyword evidence="1" id="KW-0472">Membrane</keyword>
<keyword evidence="1" id="KW-0812">Transmembrane</keyword>
<dbReference type="AlphaFoldDB" id="A0A226E997"/>
<evidence type="ECO:0000256" key="1">
    <source>
        <dbReference type="SAM" id="Phobius"/>
    </source>
</evidence>
<feature type="transmembrane region" description="Helical" evidence="1">
    <location>
        <begin position="464"/>
        <end position="490"/>
    </location>
</feature>
<organism evidence="2 3">
    <name type="scientific">Folsomia candida</name>
    <name type="common">Springtail</name>
    <dbReference type="NCBI Taxonomy" id="158441"/>
    <lineage>
        <taxon>Eukaryota</taxon>
        <taxon>Metazoa</taxon>
        <taxon>Ecdysozoa</taxon>
        <taxon>Arthropoda</taxon>
        <taxon>Hexapoda</taxon>
        <taxon>Collembola</taxon>
        <taxon>Entomobryomorpha</taxon>
        <taxon>Isotomoidea</taxon>
        <taxon>Isotomidae</taxon>
        <taxon>Proisotominae</taxon>
        <taxon>Folsomia</taxon>
    </lineage>
</organism>
<keyword evidence="1" id="KW-1133">Transmembrane helix</keyword>
<evidence type="ECO:0000313" key="2">
    <source>
        <dbReference type="EMBL" id="OXA54113.1"/>
    </source>
</evidence>
<proteinExistence type="predicted"/>
<protein>
    <submittedName>
        <fullName evidence="2">Uncharacterized protein</fullName>
    </submittedName>
</protein>
<name>A0A226E997_FOLCA</name>
<comment type="caution">
    <text evidence="2">The sequence shown here is derived from an EMBL/GenBank/DDBJ whole genome shotgun (WGS) entry which is preliminary data.</text>
</comment>
<accession>A0A226E997</accession>
<gene>
    <name evidence="2" type="ORF">Fcan01_11091</name>
</gene>